<protein>
    <submittedName>
        <fullName evidence="7">Polysaccharide biosynthesis protein</fullName>
    </submittedName>
</protein>
<feature type="transmembrane region" description="Helical" evidence="6">
    <location>
        <begin position="418"/>
        <end position="440"/>
    </location>
</feature>
<evidence type="ECO:0000256" key="1">
    <source>
        <dbReference type="ARBA" id="ARBA00004651"/>
    </source>
</evidence>
<feature type="transmembrane region" description="Helical" evidence="6">
    <location>
        <begin position="87"/>
        <end position="108"/>
    </location>
</feature>
<feature type="transmembrane region" description="Helical" evidence="6">
    <location>
        <begin position="325"/>
        <end position="344"/>
    </location>
</feature>
<evidence type="ECO:0000256" key="3">
    <source>
        <dbReference type="ARBA" id="ARBA00022692"/>
    </source>
</evidence>
<dbReference type="PIRSF" id="PIRSF038958">
    <property type="entry name" value="PG_synth_SpoVB"/>
    <property type="match status" value="1"/>
</dbReference>
<accession>A0A7G9FS72</accession>
<proteinExistence type="predicted"/>
<dbReference type="AlphaFoldDB" id="A0A7G9FS72"/>
<dbReference type="InterPro" id="IPR002797">
    <property type="entry name" value="Polysacc_synth"/>
</dbReference>
<evidence type="ECO:0000256" key="5">
    <source>
        <dbReference type="ARBA" id="ARBA00023136"/>
    </source>
</evidence>
<feature type="transmembrane region" description="Helical" evidence="6">
    <location>
        <begin position="286"/>
        <end position="304"/>
    </location>
</feature>
<reference evidence="7 8" key="1">
    <citation type="submission" date="2020-08" db="EMBL/GenBank/DDBJ databases">
        <authorList>
            <person name="Liu C."/>
            <person name="Sun Q."/>
        </authorList>
    </citation>
    <scope>NUCLEOTIDE SEQUENCE [LARGE SCALE GENOMIC DNA]</scope>
    <source>
        <strain evidence="7 8">NSJ-8</strain>
    </source>
</reference>
<dbReference type="GO" id="GO:0005886">
    <property type="term" value="C:plasma membrane"/>
    <property type="evidence" value="ECO:0007669"/>
    <property type="project" value="UniProtKB-SubCell"/>
</dbReference>
<dbReference type="KEGG" id="ssun:H9Q77_09715"/>
<evidence type="ECO:0000256" key="4">
    <source>
        <dbReference type="ARBA" id="ARBA00022989"/>
    </source>
</evidence>
<evidence type="ECO:0000256" key="6">
    <source>
        <dbReference type="SAM" id="Phobius"/>
    </source>
</evidence>
<name>A0A7G9FS72_9FIRM</name>
<dbReference type="Pfam" id="PF01943">
    <property type="entry name" value="Polysacc_synt"/>
    <property type="match status" value="1"/>
</dbReference>
<organism evidence="7 8">
    <name type="scientific">Simiaoa sunii</name>
    <dbReference type="NCBI Taxonomy" id="2763672"/>
    <lineage>
        <taxon>Bacteria</taxon>
        <taxon>Bacillati</taxon>
        <taxon>Bacillota</taxon>
        <taxon>Clostridia</taxon>
        <taxon>Lachnospirales</taxon>
        <taxon>Lachnospiraceae</taxon>
        <taxon>Simiaoa</taxon>
    </lineage>
</organism>
<keyword evidence="2" id="KW-1003">Cell membrane</keyword>
<dbReference type="InterPro" id="IPR024923">
    <property type="entry name" value="PG_synth_SpoVB"/>
</dbReference>
<feature type="transmembrane region" description="Helical" evidence="6">
    <location>
        <begin position="188"/>
        <end position="214"/>
    </location>
</feature>
<sequence length="443" mass="48255">MKHAKRHPLIFGTIILTATGLITRVIGFFYRIYLSRLFGEEGMGIYQLLSPALSLSFSLTAAGYQTAISKYVAADSAKRPSGNLKPLLAGISITLPLSLVTNAILFFSADPIGIFLLKDHRTVPMLRILSFSVPFAALHACINGYFYGKKKASVPALTQLLEQLARVSCVFLVTGADLAEGRTPSINAAVLGLTVGEIFSMLIALVCLYIHLYPDSSILSLQNICPSVPVYRDLLGMALPLTANRIVLNILQSIEAVSIPRKLLLYGYDTTTALSVYGVLTGMAMPMIFFPNALTSSVAVLLLPTISENHAKGDRGAVINATLRTVKYCSLMGACCLCGFLFLGDWMGTELFHSELAGHFIVTLGFICPFLYLDTTLSSILQGLGMAGRIFASNVVCLLIRLLFVFFAIPVIGMQGYLWGILVSQLVLAGIYFFCLYHFFRKH</sequence>
<dbReference type="RefSeq" id="WP_118546067.1">
    <property type="nucleotide sequence ID" value="NZ_CP060633.1"/>
</dbReference>
<dbReference type="PANTHER" id="PTHR30250">
    <property type="entry name" value="PST FAMILY PREDICTED COLANIC ACID TRANSPORTER"/>
    <property type="match status" value="1"/>
</dbReference>
<dbReference type="Proteomes" id="UP000515981">
    <property type="component" value="Chromosome"/>
</dbReference>
<evidence type="ECO:0000256" key="2">
    <source>
        <dbReference type="ARBA" id="ARBA00022475"/>
    </source>
</evidence>
<feature type="transmembrane region" description="Helical" evidence="6">
    <location>
        <begin position="128"/>
        <end position="147"/>
    </location>
</feature>
<feature type="transmembrane region" description="Helical" evidence="6">
    <location>
        <begin position="394"/>
        <end position="412"/>
    </location>
</feature>
<feature type="transmembrane region" description="Helical" evidence="6">
    <location>
        <begin position="9"/>
        <end position="33"/>
    </location>
</feature>
<evidence type="ECO:0000313" key="8">
    <source>
        <dbReference type="Proteomes" id="UP000515981"/>
    </source>
</evidence>
<keyword evidence="5 6" id="KW-0472">Membrane</keyword>
<comment type="subcellular location">
    <subcellularLocation>
        <location evidence="1">Cell membrane</location>
        <topology evidence="1">Multi-pass membrane protein</topology>
    </subcellularLocation>
</comment>
<dbReference type="PANTHER" id="PTHR30250:SF24">
    <property type="entry name" value="STAGE V SPORULATION PROTEIN B"/>
    <property type="match status" value="1"/>
</dbReference>
<dbReference type="InterPro" id="IPR050833">
    <property type="entry name" value="Poly_Biosynth_Transport"/>
</dbReference>
<keyword evidence="3 6" id="KW-0812">Transmembrane</keyword>
<dbReference type="CDD" id="cd13124">
    <property type="entry name" value="MATE_SpoVB_like"/>
    <property type="match status" value="1"/>
</dbReference>
<feature type="transmembrane region" description="Helical" evidence="6">
    <location>
        <begin position="356"/>
        <end position="373"/>
    </location>
</feature>
<keyword evidence="8" id="KW-1185">Reference proteome</keyword>
<keyword evidence="4 6" id="KW-1133">Transmembrane helix</keyword>
<gene>
    <name evidence="7" type="ORF">H9Q77_09715</name>
</gene>
<dbReference type="EMBL" id="CP060633">
    <property type="protein sequence ID" value="QNM01404.1"/>
    <property type="molecule type" value="Genomic_DNA"/>
</dbReference>
<feature type="transmembrane region" description="Helical" evidence="6">
    <location>
        <begin position="45"/>
        <end position="67"/>
    </location>
</feature>
<evidence type="ECO:0000313" key="7">
    <source>
        <dbReference type="EMBL" id="QNM01404.1"/>
    </source>
</evidence>